<reference evidence="1 2" key="1">
    <citation type="submission" date="2015-05" db="EMBL/GenBank/DDBJ databases">
        <authorList>
            <person name="Goodhead I."/>
        </authorList>
    </citation>
    <scope>NUCLEOTIDE SEQUENCE [LARGE SCALE GENOMIC DNA]</scope>
    <source>
        <strain evidence="2">morsitans</strain>
    </source>
</reference>
<protein>
    <submittedName>
        <fullName evidence="1">Uncharacterized protein</fullName>
    </submittedName>
</protein>
<organism evidence="1 2">
    <name type="scientific">Sodalis glossinidius (strain morsitans)</name>
    <dbReference type="NCBI Taxonomy" id="343509"/>
    <lineage>
        <taxon>Bacteria</taxon>
        <taxon>Pseudomonadati</taxon>
        <taxon>Pseudomonadota</taxon>
        <taxon>Gammaproteobacteria</taxon>
        <taxon>Enterobacterales</taxon>
        <taxon>Bruguierivoracaceae</taxon>
        <taxon>Sodalis</taxon>
    </lineage>
</organism>
<evidence type="ECO:0000313" key="1">
    <source>
        <dbReference type="EMBL" id="CRL46726.1"/>
    </source>
</evidence>
<dbReference type="EMBL" id="LN854557">
    <property type="protein sequence ID" value="CRL46726.1"/>
    <property type="molecule type" value="Genomic_DNA"/>
</dbReference>
<gene>
    <name evidence="1" type="ORF">SGGMMB4_05584</name>
</gene>
<dbReference type="Proteomes" id="UP000245838">
    <property type="component" value="Chromosome sggmmb4_Chromosome"/>
</dbReference>
<sequence>MTRKKETMISKKTFKLIVLLISPSDEGDSL</sequence>
<name>A0A193QNI1_SODGM</name>
<accession>A0A193QNI1</accession>
<proteinExistence type="predicted"/>
<dbReference type="AlphaFoldDB" id="A0A193QNI1"/>
<evidence type="ECO:0000313" key="2">
    <source>
        <dbReference type="Proteomes" id="UP000245838"/>
    </source>
</evidence>